<keyword evidence="2" id="KW-1185">Reference proteome</keyword>
<dbReference type="AlphaFoldDB" id="A0A371GIL3"/>
<comment type="caution">
    <text evidence="1">The sequence shown here is derived from an EMBL/GenBank/DDBJ whole genome shotgun (WGS) entry which is preliminary data.</text>
</comment>
<feature type="non-terminal residue" evidence="1">
    <location>
        <position position="1"/>
    </location>
</feature>
<evidence type="ECO:0000313" key="2">
    <source>
        <dbReference type="Proteomes" id="UP000257109"/>
    </source>
</evidence>
<name>A0A371GIL3_MUCPR</name>
<protein>
    <submittedName>
        <fullName evidence="1">Uncharacterized protein</fullName>
    </submittedName>
</protein>
<organism evidence="1 2">
    <name type="scientific">Mucuna pruriens</name>
    <name type="common">Velvet bean</name>
    <name type="synonym">Dolichos pruriens</name>
    <dbReference type="NCBI Taxonomy" id="157652"/>
    <lineage>
        <taxon>Eukaryota</taxon>
        <taxon>Viridiplantae</taxon>
        <taxon>Streptophyta</taxon>
        <taxon>Embryophyta</taxon>
        <taxon>Tracheophyta</taxon>
        <taxon>Spermatophyta</taxon>
        <taxon>Magnoliopsida</taxon>
        <taxon>eudicotyledons</taxon>
        <taxon>Gunneridae</taxon>
        <taxon>Pentapetalae</taxon>
        <taxon>rosids</taxon>
        <taxon>fabids</taxon>
        <taxon>Fabales</taxon>
        <taxon>Fabaceae</taxon>
        <taxon>Papilionoideae</taxon>
        <taxon>50 kb inversion clade</taxon>
        <taxon>NPAAA clade</taxon>
        <taxon>indigoferoid/millettioid clade</taxon>
        <taxon>Phaseoleae</taxon>
        <taxon>Mucuna</taxon>
    </lineage>
</organism>
<dbReference type="OrthoDB" id="5544992at2759"/>
<sequence length="117" mass="13896">MKKDSATCYDIESKIFNSKQETFSVTKYYRTLNGLWIELGQYQELKMCKDDSIAYTGLEKRSFPFCLRICNGDRKRSNKKINLQKENPSQRVVMKILYILQMIRTYQGYLLQALWKG</sequence>
<proteinExistence type="predicted"/>
<dbReference type="Proteomes" id="UP000257109">
    <property type="component" value="Unassembled WGS sequence"/>
</dbReference>
<dbReference type="EMBL" id="QJKJ01005407">
    <property type="protein sequence ID" value="RDX90407.1"/>
    <property type="molecule type" value="Genomic_DNA"/>
</dbReference>
<reference evidence="1" key="1">
    <citation type="submission" date="2018-05" db="EMBL/GenBank/DDBJ databases">
        <title>Draft genome of Mucuna pruriens seed.</title>
        <authorList>
            <person name="Nnadi N.E."/>
            <person name="Vos R."/>
            <person name="Hasami M.H."/>
            <person name="Devisetty U.K."/>
            <person name="Aguiy J.C."/>
        </authorList>
    </citation>
    <scope>NUCLEOTIDE SEQUENCE [LARGE SCALE GENOMIC DNA]</scope>
    <source>
        <strain evidence="1">JCA_2017</strain>
    </source>
</reference>
<gene>
    <name evidence="1" type="ORF">CR513_27734</name>
</gene>
<evidence type="ECO:0000313" key="1">
    <source>
        <dbReference type="EMBL" id="RDX90407.1"/>
    </source>
</evidence>
<accession>A0A371GIL3</accession>